<dbReference type="SMART" id="SM00062">
    <property type="entry name" value="PBPb"/>
    <property type="match status" value="1"/>
</dbReference>
<name>A0ABS9ZAW0_9HYPH</name>
<keyword evidence="4" id="KW-1185">Reference proteome</keyword>
<dbReference type="Pfam" id="PF00497">
    <property type="entry name" value="SBP_bac_3"/>
    <property type="match status" value="1"/>
</dbReference>
<reference evidence="3" key="1">
    <citation type="journal article" date="2022" name="ISME J.">
        <title>Identification of active gaseous-alkane degraders at natural gas seeps.</title>
        <authorList>
            <person name="Farhan Ul Haque M."/>
            <person name="Hernandez M."/>
            <person name="Crombie A.T."/>
            <person name="Murrell J.C."/>
        </authorList>
    </citation>
    <scope>NUCLEOTIDE SEQUENCE</scope>
    <source>
        <strain evidence="3">PC2</strain>
    </source>
</reference>
<dbReference type="PANTHER" id="PTHR35936:SF35">
    <property type="entry name" value="L-CYSTINE-BINDING PROTEIN TCYJ"/>
    <property type="match status" value="1"/>
</dbReference>
<dbReference type="Gene3D" id="3.40.190.10">
    <property type="entry name" value="Periplasmic binding protein-like II"/>
    <property type="match status" value="2"/>
</dbReference>
<gene>
    <name evidence="3" type="ORF">K2U94_17610</name>
</gene>
<sequence length="251" mass="27791">MPSLFDPHNRPAAPGAETLKPIRFLLADDYPPFEFLGPDGTLAGFNVDLARAICHELKVSCTVQPRRWDNLLDALDAKEGDAVIASLKETPAARAHARFTAPYYLTPARFMSLATAKKFDVRPEALRDVTIGVEAGSAHQAFLKLFFARSTIKTFPDRAALLAALRDKKIDLAFGDAVTYAIWMNDPHSDNCCVFQGGPFLEPAFFGEGIGVAVRPGDDKLRHTLDWALQQLDESGKLNELYLKYFPIGFY</sequence>
<accession>A0ABS9ZAW0</accession>
<dbReference type="EMBL" id="JAIVFP010000001">
    <property type="protein sequence ID" value="MCI4684561.1"/>
    <property type="molecule type" value="Genomic_DNA"/>
</dbReference>
<evidence type="ECO:0000313" key="4">
    <source>
        <dbReference type="Proteomes" id="UP001139104"/>
    </source>
</evidence>
<keyword evidence="1" id="KW-0732">Signal</keyword>
<dbReference type="PANTHER" id="PTHR35936">
    <property type="entry name" value="MEMBRANE-BOUND LYTIC MUREIN TRANSGLYCOSYLASE F"/>
    <property type="match status" value="1"/>
</dbReference>
<evidence type="ECO:0000256" key="1">
    <source>
        <dbReference type="ARBA" id="ARBA00022729"/>
    </source>
</evidence>
<dbReference type="RefSeq" id="WP_243068452.1">
    <property type="nucleotide sequence ID" value="NZ_JAIVFK010000001.1"/>
</dbReference>
<evidence type="ECO:0000259" key="2">
    <source>
        <dbReference type="SMART" id="SM00062"/>
    </source>
</evidence>
<dbReference type="SUPFAM" id="SSF53850">
    <property type="entry name" value="Periplasmic binding protein-like II"/>
    <property type="match status" value="1"/>
</dbReference>
<feature type="domain" description="Solute-binding protein family 3/N-terminal" evidence="2">
    <location>
        <begin position="21"/>
        <end position="249"/>
    </location>
</feature>
<evidence type="ECO:0000313" key="3">
    <source>
        <dbReference type="EMBL" id="MCI4684561.1"/>
    </source>
</evidence>
<proteinExistence type="predicted"/>
<dbReference type="Proteomes" id="UP001139104">
    <property type="component" value="Unassembled WGS sequence"/>
</dbReference>
<organism evidence="3 4">
    <name type="scientific">Candidatus Rhodoblastus alkanivorans</name>
    <dbReference type="NCBI Taxonomy" id="2954117"/>
    <lineage>
        <taxon>Bacteria</taxon>
        <taxon>Pseudomonadati</taxon>
        <taxon>Pseudomonadota</taxon>
        <taxon>Alphaproteobacteria</taxon>
        <taxon>Hyphomicrobiales</taxon>
        <taxon>Rhodoblastaceae</taxon>
        <taxon>Rhodoblastus</taxon>
    </lineage>
</organism>
<dbReference type="InterPro" id="IPR001638">
    <property type="entry name" value="Solute-binding_3/MltF_N"/>
</dbReference>
<comment type="caution">
    <text evidence="3">The sequence shown here is derived from an EMBL/GenBank/DDBJ whole genome shotgun (WGS) entry which is preliminary data.</text>
</comment>
<protein>
    <submittedName>
        <fullName evidence="3">Transporter substrate-binding domain-containing protein</fullName>
    </submittedName>
</protein>